<evidence type="ECO:0000313" key="1">
    <source>
        <dbReference type="EMBL" id="AKS42245.1"/>
    </source>
</evidence>
<dbReference type="Proteomes" id="UP000066624">
    <property type="component" value="Chromosome"/>
</dbReference>
<reference evidence="1 2" key="1">
    <citation type="submission" date="2015-07" db="EMBL/GenBank/DDBJ databases">
        <authorList>
            <person name="Noorani M."/>
        </authorList>
    </citation>
    <scope>NUCLEOTIDE SEQUENCE [LARGE SCALE GENOMIC DNA]</scope>
    <source>
        <strain evidence="1 2">KCTC 42284</strain>
    </source>
</reference>
<proteinExistence type="predicted"/>
<sequence length="270" mass="30470">MSRAKQIRVLILLLILTPLVFALSMPADPKPDWTRTIIVAVLPYNADGSQAAEEAIDRLRSTDFRPIEDYFKQQARHFGLPLDTPFRFHLLPKTEQAPGLPPRTGLFARLNWAAGLRWWRWMVDAEDVDADIFVVARYQAAVNGEIHLNSVGMHSPRLALVAMDADPRMQERNWVMLAHELLHTVGANDLYHHQSGLPIWPEGYAAPEREPRYPQPAAELMAGRLPIGPNLTKEARNLSETCIGTTTARNIGWFAPQKRCTPSAPFQMQP</sequence>
<gene>
    <name evidence="1" type="ORF">WM2015_1878</name>
</gene>
<protein>
    <submittedName>
        <fullName evidence="1">Uncharacterized protein</fullName>
    </submittedName>
</protein>
<evidence type="ECO:0000313" key="2">
    <source>
        <dbReference type="Proteomes" id="UP000066624"/>
    </source>
</evidence>
<name>A0A0K0XX42_9GAMM</name>
<keyword evidence="2" id="KW-1185">Reference proteome</keyword>
<dbReference type="RefSeq" id="WP_156201040.1">
    <property type="nucleotide sequence ID" value="NZ_CP012154.1"/>
</dbReference>
<dbReference type="AlphaFoldDB" id="A0A0K0XX42"/>
<dbReference type="KEGG" id="wma:WM2015_1878"/>
<accession>A0A0K0XX42</accession>
<dbReference type="EMBL" id="CP012154">
    <property type="protein sequence ID" value="AKS42245.1"/>
    <property type="molecule type" value="Genomic_DNA"/>
</dbReference>
<dbReference type="OrthoDB" id="5523793at2"/>
<organism evidence="1 2">
    <name type="scientific">Wenzhouxiangella marina</name>
    <dbReference type="NCBI Taxonomy" id="1579979"/>
    <lineage>
        <taxon>Bacteria</taxon>
        <taxon>Pseudomonadati</taxon>
        <taxon>Pseudomonadota</taxon>
        <taxon>Gammaproteobacteria</taxon>
        <taxon>Chromatiales</taxon>
        <taxon>Wenzhouxiangellaceae</taxon>
        <taxon>Wenzhouxiangella</taxon>
    </lineage>
</organism>